<dbReference type="PANTHER" id="PTHR43877:SF2">
    <property type="entry name" value="AMINOALKYLPHOSPHONATE N-ACETYLTRANSFERASE-RELATED"/>
    <property type="match status" value="1"/>
</dbReference>
<dbReference type="InterPro" id="IPR016181">
    <property type="entry name" value="Acyl_CoA_acyltransferase"/>
</dbReference>
<dbReference type="OrthoDB" id="9796381at2"/>
<sequence length="174" mass="19816">MSSRIRQAVQEELDEIMELIALCVQVMQAGGSDQWDETYPNRDIIGADIAQGNLYIYQEGAAIAGILALDENQAEEYKAIDWSVTEGPHLLMHRLAVHPQVQGKGIARKLINFAEDYALQGGYTSMRMDTYAKNEKILALYPRLGYERRGEFFLSERKLAFPVFEKRLSQKDKL</sequence>
<evidence type="ECO:0000256" key="2">
    <source>
        <dbReference type="ARBA" id="ARBA00023315"/>
    </source>
</evidence>
<dbReference type="KEGG" id="pdh:B9T62_25875"/>
<gene>
    <name evidence="4" type="ORF">B9T62_25875</name>
</gene>
<dbReference type="InterPro" id="IPR000182">
    <property type="entry name" value="GNAT_dom"/>
</dbReference>
<dbReference type="SUPFAM" id="SSF55729">
    <property type="entry name" value="Acyl-CoA N-acyltransferases (Nat)"/>
    <property type="match status" value="1"/>
</dbReference>
<evidence type="ECO:0000313" key="4">
    <source>
        <dbReference type="EMBL" id="ASA23909.1"/>
    </source>
</evidence>
<feature type="domain" description="N-acetyltransferase" evidence="3">
    <location>
        <begin position="3"/>
        <end position="169"/>
    </location>
</feature>
<dbReference type="PROSITE" id="PS51186">
    <property type="entry name" value="GNAT"/>
    <property type="match status" value="1"/>
</dbReference>
<reference evidence="4 5" key="1">
    <citation type="submission" date="2017-06" db="EMBL/GenBank/DDBJ databases">
        <title>Complete genome sequence of Paenibacillus donghaensis KCTC 13049T isolated from East Sea sediment, South Korea.</title>
        <authorList>
            <person name="Jung B.K."/>
            <person name="Hong S.-J."/>
            <person name="Shin J.-H."/>
        </authorList>
    </citation>
    <scope>NUCLEOTIDE SEQUENCE [LARGE SCALE GENOMIC DNA]</scope>
    <source>
        <strain evidence="4 5">KCTC 13049</strain>
    </source>
</reference>
<dbReference type="InterPro" id="IPR050832">
    <property type="entry name" value="Bact_Acetyltransf"/>
</dbReference>
<proteinExistence type="predicted"/>
<dbReference type="Gene3D" id="3.40.630.30">
    <property type="match status" value="1"/>
</dbReference>
<keyword evidence="2" id="KW-0012">Acyltransferase</keyword>
<dbReference type="RefSeq" id="WP_087917894.1">
    <property type="nucleotide sequence ID" value="NZ_CP021780.1"/>
</dbReference>
<dbReference type="EMBL" id="CP021780">
    <property type="protein sequence ID" value="ASA23909.1"/>
    <property type="molecule type" value="Genomic_DNA"/>
</dbReference>
<dbReference type="CDD" id="cd04301">
    <property type="entry name" value="NAT_SF"/>
    <property type="match status" value="1"/>
</dbReference>
<dbReference type="PANTHER" id="PTHR43877">
    <property type="entry name" value="AMINOALKYLPHOSPHONATE N-ACETYLTRANSFERASE-RELATED-RELATED"/>
    <property type="match status" value="1"/>
</dbReference>
<dbReference type="GO" id="GO:0016747">
    <property type="term" value="F:acyltransferase activity, transferring groups other than amino-acyl groups"/>
    <property type="evidence" value="ECO:0007669"/>
    <property type="project" value="InterPro"/>
</dbReference>
<dbReference type="Pfam" id="PF00583">
    <property type="entry name" value="Acetyltransf_1"/>
    <property type="match status" value="1"/>
</dbReference>
<protein>
    <submittedName>
        <fullName evidence="4">GNAT family N-acetyltransferase</fullName>
    </submittedName>
</protein>
<organism evidence="4 5">
    <name type="scientific">Paenibacillus donghaensis</name>
    <dbReference type="NCBI Taxonomy" id="414771"/>
    <lineage>
        <taxon>Bacteria</taxon>
        <taxon>Bacillati</taxon>
        <taxon>Bacillota</taxon>
        <taxon>Bacilli</taxon>
        <taxon>Bacillales</taxon>
        <taxon>Paenibacillaceae</taxon>
        <taxon>Paenibacillus</taxon>
    </lineage>
</organism>
<keyword evidence="1 4" id="KW-0808">Transferase</keyword>
<evidence type="ECO:0000259" key="3">
    <source>
        <dbReference type="PROSITE" id="PS51186"/>
    </source>
</evidence>
<evidence type="ECO:0000256" key="1">
    <source>
        <dbReference type="ARBA" id="ARBA00022679"/>
    </source>
</evidence>
<name>A0A2Z2KMV8_9BACL</name>
<evidence type="ECO:0000313" key="5">
    <source>
        <dbReference type="Proteomes" id="UP000249890"/>
    </source>
</evidence>
<dbReference type="Proteomes" id="UP000249890">
    <property type="component" value="Chromosome"/>
</dbReference>
<dbReference type="AlphaFoldDB" id="A0A2Z2KMV8"/>
<accession>A0A2Z2KMV8</accession>
<keyword evidence="5" id="KW-1185">Reference proteome</keyword>